<dbReference type="EMBL" id="CM044704">
    <property type="protein sequence ID" value="KAI5669133.1"/>
    <property type="molecule type" value="Genomic_DNA"/>
</dbReference>
<proteinExistence type="predicted"/>
<protein>
    <submittedName>
        <fullName evidence="1">Uncharacterized protein</fullName>
    </submittedName>
</protein>
<reference evidence="2" key="1">
    <citation type="journal article" date="2023" name="Nat. Plants">
        <title>Single-cell RNA sequencing provides a high-resolution roadmap for understanding the multicellular compartmentation of specialized metabolism.</title>
        <authorList>
            <person name="Sun S."/>
            <person name="Shen X."/>
            <person name="Li Y."/>
            <person name="Li Y."/>
            <person name="Wang S."/>
            <person name="Li R."/>
            <person name="Zhang H."/>
            <person name="Shen G."/>
            <person name="Guo B."/>
            <person name="Wei J."/>
            <person name="Xu J."/>
            <person name="St-Pierre B."/>
            <person name="Chen S."/>
            <person name="Sun C."/>
        </authorList>
    </citation>
    <scope>NUCLEOTIDE SEQUENCE [LARGE SCALE GENOMIC DNA]</scope>
</reference>
<dbReference type="Proteomes" id="UP001060085">
    <property type="component" value="Linkage Group LG04"/>
</dbReference>
<comment type="caution">
    <text evidence="1">The sequence shown here is derived from an EMBL/GenBank/DDBJ whole genome shotgun (WGS) entry which is preliminary data.</text>
</comment>
<sequence>MKAKIYLIINRYQRSRTTNRRPYVTLACERGAAVKKYTKPVVDNEEEEIPIKRRGPYGRKKYGCPFKLKGEQMATSENWQLFVHNGRQNHKITVYHHGHAQVARLTEEQLRQTEQFRKSHMPPHNILRFFREQDKIYNVVAKNKKNQMQGRHTVEEVLCLTAQRGYTVFYRNREESNLLSDIVVAHPTSIAMIRTWPYVLIMDTTYKTNKYNMPLLETVGMTPTGKNYIVATAFICNEQATTYRWVLQQIKHLYVTSAMSNGHSSIMSKDMGSEMRNLTSMLEEISTSPISKVQEVRLLIKGVICPVLPQDPCPPLTNPLETESQAVQGLGREAVQAQDPVRVHVEGVGHPVAVGVGAEDVTNVVGDGNCGFRVVSNFLFGDENDWAEIRRRMSYDLHYHMNVYVQLFGSLERVTELIRKTNWGEGSAPVDYWIDTPNHLYVIANTFNLCVVLIARFGSTIVLPLYSNMDCTAGILFIGFIAEQEHFIYLQL</sequence>
<organism evidence="1 2">
    <name type="scientific">Catharanthus roseus</name>
    <name type="common">Madagascar periwinkle</name>
    <name type="synonym">Vinca rosea</name>
    <dbReference type="NCBI Taxonomy" id="4058"/>
    <lineage>
        <taxon>Eukaryota</taxon>
        <taxon>Viridiplantae</taxon>
        <taxon>Streptophyta</taxon>
        <taxon>Embryophyta</taxon>
        <taxon>Tracheophyta</taxon>
        <taxon>Spermatophyta</taxon>
        <taxon>Magnoliopsida</taxon>
        <taxon>eudicotyledons</taxon>
        <taxon>Gunneridae</taxon>
        <taxon>Pentapetalae</taxon>
        <taxon>asterids</taxon>
        <taxon>lamiids</taxon>
        <taxon>Gentianales</taxon>
        <taxon>Apocynaceae</taxon>
        <taxon>Rauvolfioideae</taxon>
        <taxon>Vinceae</taxon>
        <taxon>Catharanthinae</taxon>
        <taxon>Catharanthus</taxon>
    </lineage>
</organism>
<accession>A0ACC0B964</accession>
<evidence type="ECO:0000313" key="1">
    <source>
        <dbReference type="EMBL" id="KAI5669133.1"/>
    </source>
</evidence>
<name>A0ACC0B964_CATRO</name>
<gene>
    <name evidence="1" type="ORF">M9H77_18986</name>
</gene>
<keyword evidence="2" id="KW-1185">Reference proteome</keyword>
<evidence type="ECO:0000313" key="2">
    <source>
        <dbReference type="Proteomes" id="UP001060085"/>
    </source>
</evidence>